<dbReference type="Pfam" id="PF09685">
    <property type="entry name" value="MamF_MmsF"/>
    <property type="match status" value="1"/>
</dbReference>
<dbReference type="EMBL" id="CP000471">
    <property type="protein sequence ID" value="ABK44735.1"/>
    <property type="molecule type" value="Genomic_DNA"/>
</dbReference>
<evidence type="ECO:0000256" key="5">
    <source>
        <dbReference type="SAM" id="Phobius"/>
    </source>
</evidence>
<evidence type="ECO:0000256" key="3">
    <source>
        <dbReference type="ARBA" id="ARBA00022989"/>
    </source>
</evidence>
<name>A0L9U2_MAGMM</name>
<dbReference type="KEGG" id="mgm:Mmc1_2234"/>
<keyword evidence="2 5" id="KW-0812">Transmembrane</keyword>
<protein>
    <submittedName>
        <fullName evidence="6">Uncharacterized protein</fullName>
    </submittedName>
</protein>
<evidence type="ECO:0000256" key="4">
    <source>
        <dbReference type="ARBA" id="ARBA00023136"/>
    </source>
</evidence>
<accession>A0L9U2</accession>
<evidence type="ECO:0000313" key="6">
    <source>
        <dbReference type="EMBL" id="ABK44735.1"/>
    </source>
</evidence>
<gene>
    <name evidence="6" type="ordered locus">Mmc1_2234</name>
</gene>
<dbReference type="HOGENOM" id="CLU_095018_0_1_5"/>
<keyword evidence="3 5" id="KW-1133">Transmembrane helix</keyword>
<evidence type="ECO:0000256" key="1">
    <source>
        <dbReference type="ARBA" id="ARBA00004141"/>
    </source>
</evidence>
<reference evidence="7" key="1">
    <citation type="journal article" date="2009" name="Appl. Environ. Microbiol.">
        <title>Complete genome sequence of the chemolithoautotrophic marine magnetotactic coccus strain MC-1.</title>
        <authorList>
            <person name="Schubbe S."/>
            <person name="Williams T.J."/>
            <person name="Xie G."/>
            <person name="Kiss H.E."/>
            <person name="Brettin T.S."/>
            <person name="Martinez D."/>
            <person name="Ross C.A."/>
            <person name="Schuler D."/>
            <person name="Cox B.L."/>
            <person name="Nealson K.H."/>
            <person name="Bazylinski D.A."/>
        </authorList>
    </citation>
    <scope>NUCLEOTIDE SEQUENCE [LARGE SCALE GENOMIC DNA]</scope>
    <source>
        <strain evidence="7">ATCC BAA-1437 / JCM 17883 / MC-1</strain>
    </source>
</reference>
<proteinExistence type="predicted"/>
<reference evidence="6 7" key="2">
    <citation type="journal article" date="2012" name="Int. J. Syst. Evol. Microbiol.">
        <title>Magnetococcus marinus gen. nov., sp. nov., a marine, magnetotactic bacterium that represents a novel lineage (Magnetococcaceae fam. nov.; Magnetococcales ord. nov.) at the base of the Alphaproteobacteria.</title>
        <authorList>
            <person name="Bazylinski D.A."/>
            <person name="Williams T.J."/>
            <person name="Lefevre C.T."/>
            <person name="Berg R.J."/>
            <person name="Zhang C.L."/>
            <person name="Bowser S.S."/>
            <person name="Dean A.J."/>
            <person name="Beveridge T.J."/>
        </authorList>
    </citation>
    <scope>NUCLEOTIDE SEQUENCE [LARGE SCALE GENOMIC DNA]</scope>
    <source>
        <strain evidence="7">ATCC BAA-1437 / JCM 17883 / MC-1</strain>
    </source>
</reference>
<dbReference type="eggNOG" id="COG4818">
    <property type="taxonomic scope" value="Bacteria"/>
</dbReference>
<dbReference type="InterPro" id="IPR019109">
    <property type="entry name" value="MamF_MmsF"/>
</dbReference>
<organism evidence="6 7">
    <name type="scientific">Magnetococcus marinus (strain ATCC BAA-1437 / JCM 17883 / MC-1)</name>
    <dbReference type="NCBI Taxonomy" id="156889"/>
    <lineage>
        <taxon>Bacteria</taxon>
        <taxon>Pseudomonadati</taxon>
        <taxon>Pseudomonadota</taxon>
        <taxon>Magnetococcia</taxon>
        <taxon>Magnetococcales</taxon>
        <taxon>Magnetococcaceae</taxon>
        <taxon>Magnetococcus</taxon>
    </lineage>
</organism>
<comment type="subcellular location">
    <subcellularLocation>
        <location evidence="1">Membrane</location>
        <topology evidence="1">Multi-pass membrane protein</topology>
    </subcellularLocation>
</comment>
<sequence>MGIAMMFFEKIQNNISHYTSNRSLTDRVWAILSYMGFLCLIPLIFFKDHDYVQFHARQGFVIFFIYILGSFSTILPGIGPVILLVSVWVSMILSIIGIVSVILGQSWRIPVVYTLACKI</sequence>
<keyword evidence="7" id="KW-1185">Reference proteome</keyword>
<feature type="transmembrane region" description="Helical" evidence="5">
    <location>
        <begin position="81"/>
        <end position="103"/>
    </location>
</feature>
<evidence type="ECO:0000256" key="2">
    <source>
        <dbReference type="ARBA" id="ARBA00022692"/>
    </source>
</evidence>
<feature type="transmembrane region" description="Helical" evidence="5">
    <location>
        <begin position="28"/>
        <end position="46"/>
    </location>
</feature>
<keyword evidence="4 5" id="KW-0472">Membrane</keyword>
<dbReference type="AlphaFoldDB" id="A0L9U2"/>
<dbReference type="Proteomes" id="UP000002586">
    <property type="component" value="Chromosome"/>
</dbReference>
<evidence type="ECO:0000313" key="7">
    <source>
        <dbReference type="Proteomes" id="UP000002586"/>
    </source>
</evidence>
<feature type="transmembrane region" description="Helical" evidence="5">
    <location>
        <begin position="58"/>
        <end position="75"/>
    </location>
</feature>